<comment type="caution">
    <text evidence="1">The sequence shown here is derived from an EMBL/GenBank/DDBJ whole genome shotgun (WGS) entry which is preliminary data.</text>
</comment>
<reference evidence="1" key="1">
    <citation type="submission" date="2021-04" db="EMBL/GenBank/DDBJ databases">
        <title>Genomic insights into ecological role and evolution of a novel Thermoplasmata order Candidatus Sysuiplasmatales.</title>
        <authorList>
            <person name="Yuan Y."/>
        </authorList>
    </citation>
    <scope>NUCLEOTIDE SEQUENCE</scope>
    <source>
        <strain evidence="1">YP2-bin.285</strain>
    </source>
</reference>
<evidence type="ECO:0000313" key="1">
    <source>
        <dbReference type="EMBL" id="MBX8632843.1"/>
    </source>
</evidence>
<dbReference type="EMBL" id="JAGVSJ010000086">
    <property type="protein sequence ID" value="MBX8632843.1"/>
    <property type="molecule type" value="Genomic_DNA"/>
</dbReference>
<gene>
    <name evidence="1" type="ORF">J9259_10095</name>
</gene>
<dbReference type="AlphaFoldDB" id="A0A8J7YUC7"/>
<proteinExistence type="predicted"/>
<dbReference type="SUPFAM" id="SSF46689">
    <property type="entry name" value="Homeodomain-like"/>
    <property type="match status" value="1"/>
</dbReference>
<name>A0A8J7YUC7_9ARCH</name>
<dbReference type="Proteomes" id="UP000716004">
    <property type="component" value="Unassembled WGS sequence"/>
</dbReference>
<accession>A0A8J7YUC7</accession>
<dbReference type="InterPro" id="IPR009057">
    <property type="entry name" value="Homeodomain-like_sf"/>
</dbReference>
<sequence length="229" mass="26075">MVIHVRAITNAEGNRLRTIVRHPKDPIELRRAQVVLSSAQGFTPPYIARLVGMSVDYVRTLIHQFNSDGMDMLRPKWNPGGSYKFTYRQKEQLVELATSRPKDIGLPFAQWSLSRIRDEAVRRSIVESISLEWLRVILDEADVSRQSIKTWKESRDPEFDGKKEAHRQADTQEAHLYQIVGRGAGETMCRLISVNDVTDQTLQPSYSGFTGNHGLYVSPESFPCKACRS</sequence>
<dbReference type="Pfam" id="PF13565">
    <property type="entry name" value="HTH_32"/>
    <property type="match status" value="1"/>
</dbReference>
<evidence type="ECO:0000313" key="2">
    <source>
        <dbReference type="Proteomes" id="UP000716004"/>
    </source>
</evidence>
<organism evidence="1 2">
    <name type="scientific">Candidatus Sysuiplasma superficiale</name>
    <dbReference type="NCBI Taxonomy" id="2823368"/>
    <lineage>
        <taxon>Archaea</taxon>
        <taxon>Methanobacteriati</taxon>
        <taxon>Thermoplasmatota</taxon>
        <taxon>Thermoplasmata</taxon>
        <taxon>Candidatus Sysuiplasmatales</taxon>
        <taxon>Candidatus Sysuiplasmataceae</taxon>
        <taxon>Candidatus Sysuiplasma</taxon>
    </lineage>
</organism>
<protein>
    <submittedName>
        <fullName evidence="1">Helix-turn-helix domain-containing protein</fullName>
    </submittedName>
</protein>